<feature type="transmembrane region" description="Helical" evidence="5">
    <location>
        <begin position="92"/>
        <end position="112"/>
    </location>
</feature>
<dbReference type="NCBIfam" id="NF008978">
    <property type="entry name" value="PRK12324.1-4"/>
    <property type="match status" value="1"/>
</dbReference>
<dbReference type="Proteomes" id="UP001596108">
    <property type="component" value="Unassembled WGS sequence"/>
</dbReference>
<protein>
    <submittedName>
        <fullName evidence="6">Decaprenyl-phosphate phosphoribosyltransferase</fullName>
        <ecNumber evidence="6">2.4.2.45</ecNumber>
    </submittedName>
</protein>
<evidence type="ECO:0000313" key="6">
    <source>
        <dbReference type="EMBL" id="MFC5528991.1"/>
    </source>
</evidence>
<keyword evidence="7" id="KW-1185">Reference proteome</keyword>
<comment type="caution">
    <text evidence="6">The sequence shown here is derived from an EMBL/GenBank/DDBJ whole genome shotgun (WGS) entry which is preliminary data.</text>
</comment>
<evidence type="ECO:0000256" key="2">
    <source>
        <dbReference type="ARBA" id="ARBA00022692"/>
    </source>
</evidence>
<comment type="subcellular location">
    <subcellularLocation>
        <location evidence="1">Membrane</location>
        <topology evidence="1">Multi-pass membrane protein</topology>
    </subcellularLocation>
</comment>
<keyword evidence="2 5" id="KW-0812">Transmembrane</keyword>
<feature type="transmembrane region" description="Helical" evidence="5">
    <location>
        <begin position="53"/>
        <end position="72"/>
    </location>
</feature>
<feature type="transmembrane region" description="Helical" evidence="5">
    <location>
        <begin position="118"/>
        <end position="138"/>
    </location>
</feature>
<dbReference type="InterPro" id="IPR044878">
    <property type="entry name" value="UbiA_sf"/>
</dbReference>
<evidence type="ECO:0000256" key="1">
    <source>
        <dbReference type="ARBA" id="ARBA00004141"/>
    </source>
</evidence>
<dbReference type="EMBL" id="JBHSNC010000017">
    <property type="protein sequence ID" value="MFC5528991.1"/>
    <property type="molecule type" value="Genomic_DNA"/>
</dbReference>
<feature type="transmembrane region" description="Helical" evidence="5">
    <location>
        <begin position="243"/>
        <end position="260"/>
    </location>
</feature>
<feature type="transmembrane region" description="Helical" evidence="5">
    <location>
        <begin position="210"/>
        <end position="237"/>
    </location>
</feature>
<dbReference type="GO" id="GO:0016757">
    <property type="term" value="F:glycosyltransferase activity"/>
    <property type="evidence" value="ECO:0007669"/>
    <property type="project" value="UniProtKB-KW"/>
</dbReference>
<dbReference type="Gene3D" id="1.10.357.140">
    <property type="entry name" value="UbiA prenyltransferase"/>
    <property type="match status" value="1"/>
</dbReference>
<keyword evidence="4 5" id="KW-0472">Membrane</keyword>
<dbReference type="EC" id="2.4.2.45" evidence="6"/>
<reference evidence="7" key="1">
    <citation type="journal article" date="2019" name="Int. J. Syst. Evol. Microbiol.">
        <title>The Global Catalogue of Microorganisms (GCM) 10K type strain sequencing project: providing services to taxonomists for standard genome sequencing and annotation.</title>
        <authorList>
            <consortium name="The Broad Institute Genomics Platform"/>
            <consortium name="The Broad Institute Genome Sequencing Center for Infectious Disease"/>
            <person name="Wu L."/>
            <person name="Ma J."/>
        </authorList>
    </citation>
    <scope>NUCLEOTIDE SEQUENCE [LARGE SCALE GENOMIC DNA]</scope>
    <source>
        <strain evidence="7">CGMCC 1.18578</strain>
    </source>
</reference>
<keyword evidence="6" id="KW-0808">Transferase</keyword>
<feature type="transmembrane region" description="Helical" evidence="5">
    <location>
        <begin position="169"/>
        <end position="189"/>
    </location>
</feature>
<gene>
    <name evidence="6" type="ORF">ACFPQ4_05920</name>
</gene>
<dbReference type="PANTHER" id="PTHR11048:SF5">
    <property type="entry name" value="DECAPRENYL-PHOSPHATE PHOSPHORIBOSYLTRANSFERASE"/>
    <property type="match status" value="1"/>
</dbReference>
<dbReference type="Pfam" id="PF01040">
    <property type="entry name" value="UbiA"/>
    <property type="match status" value="1"/>
</dbReference>
<dbReference type="RefSeq" id="WP_378110859.1">
    <property type="nucleotide sequence ID" value="NZ_JBHSNC010000017.1"/>
</dbReference>
<organism evidence="6 7">
    <name type="scientific">Cohnella yongneupensis</name>
    <dbReference type="NCBI Taxonomy" id="425006"/>
    <lineage>
        <taxon>Bacteria</taxon>
        <taxon>Bacillati</taxon>
        <taxon>Bacillota</taxon>
        <taxon>Bacilli</taxon>
        <taxon>Bacillales</taxon>
        <taxon>Paenibacillaceae</taxon>
        <taxon>Cohnella</taxon>
    </lineage>
</organism>
<feature type="transmembrane region" description="Helical" evidence="5">
    <location>
        <begin position="281"/>
        <end position="298"/>
    </location>
</feature>
<sequence>MELQTTIPASNPTYSNVFKGLVRELRPKQWTKNLLVFASAMFAGTMLEPSNLINAFIAFICFSFMASTIYIINDIVDLEKDRLHPDKCHRPIASGAVTVFQAIITAIVLFVTSAGLGLFVNIELLLILGVYFALNLAYSLRLKHVVIIDVMIIAFGFVLRAAAGAFAVGLYLTPWFVLCTLLLSLFLALGKRRHELELFTNDPSRRRKVLDFYTVKLLDQLMAIVTGVVIMFYSMYAATEQPAMMYTIPFVIYGIFRYYYLVHMENGGGKPEEILLTDRHILVTIVLFGVAVIYVKQFV</sequence>
<name>A0ABW0QVJ4_9BACL</name>
<keyword evidence="3 5" id="KW-1133">Transmembrane helix</keyword>
<accession>A0ABW0QVJ4</accession>
<dbReference type="CDD" id="cd13963">
    <property type="entry name" value="PT_UbiA_2"/>
    <property type="match status" value="1"/>
</dbReference>
<evidence type="ECO:0000256" key="5">
    <source>
        <dbReference type="SAM" id="Phobius"/>
    </source>
</evidence>
<keyword evidence="6" id="KW-0328">Glycosyltransferase</keyword>
<dbReference type="NCBIfam" id="NF008977">
    <property type="entry name" value="PRK12324.1-2"/>
    <property type="match status" value="1"/>
</dbReference>
<evidence type="ECO:0000256" key="4">
    <source>
        <dbReference type="ARBA" id="ARBA00023136"/>
    </source>
</evidence>
<dbReference type="InterPro" id="IPR039653">
    <property type="entry name" value="Prenyltransferase"/>
</dbReference>
<dbReference type="InterPro" id="IPR000537">
    <property type="entry name" value="UbiA_prenyltransferase"/>
</dbReference>
<dbReference type="PANTHER" id="PTHR11048">
    <property type="entry name" value="PRENYLTRANSFERASES"/>
    <property type="match status" value="1"/>
</dbReference>
<evidence type="ECO:0000256" key="3">
    <source>
        <dbReference type="ARBA" id="ARBA00022989"/>
    </source>
</evidence>
<proteinExistence type="predicted"/>
<feature type="transmembrane region" description="Helical" evidence="5">
    <location>
        <begin position="145"/>
        <end position="163"/>
    </location>
</feature>
<evidence type="ECO:0000313" key="7">
    <source>
        <dbReference type="Proteomes" id="UP001596108"/>
    </source>
</evidence>